<proteinExistence type="predicted"/>
<sequence length="62" mass="6929">MKNILDEQDMNILEIEMKMCTNNIGLRLRLGGFLPNRLLATVPNQMKLGGASQMGPKYVPNP</sequence>
<name>A0A0A8ZY90_ARUDO</name>
<organism evidence="1">
    <name type="scientific">Arundo donax</name>
    <name type="common">Giant reed</name>
    <name type="synonym">Donax arundinaceus</name>
    <dbReference type="NCBI Taxonomy" id="35708"/>
    <lineage>
        <taxon>Eukaryota</taxon>
        <taxon>Viridiplantae</taxon>
        <taxon>Streptophyta</taxon>
        <taxon>Embryophyta</taxon>
        <taxon>Tracheophyta</taxon>
        <taxon>Spermatophyta</taxon>
        <taxon>Magnoliopsida</taxon>
        <taxon>Liliopsida</taxon>
        <taxon>Poales</taxon>
        <taxon>Poaceae</taxon>
        <taxon>PACMAD clade</taxon>
        <taxon>Arundinoideae</taxon>
        <taxon>Arundineae</taxon>
        <taxon>Arundo</taxon>
    </lineage>
</organism>
<dbReference type="AlphaFoldDB" id="A0A0A8ZY90"/>
<protein>
    <submittedName>
        <fullName evidence="1">Uncharacterized protein</fullName>
    </submittedName>
</protein>
<reference evidence="1" key="1">
    <citation type="submission" date="2014-09" db="EMBL/GenBank/DDBJ databases">
        <authorList>
            <person name="Magalhaes I.L.F."/>
            <person name="Oliveira U."/>
            <person name="Santos F.R."/>
            <person name="Vidigal T.H.D.A."/>
            <person name="Brescovit A.D."/>
            <person name="Santos A.J."/>
        </authorList>
    </citation>
    <scope>NUCLEOTIDE SEQUENCE</scope>
    <source>
        <tissue evidence="1">Shoot tissue taken approximately 20 cm above the soil surface</tissue>
    </source>
</reference>
<reference evidence="1" key="2">
    <citation type="journal article" date="2015" name="Data Brief">
        <title>Shoot transcriptome of the giant reed, Arundo donax.</title>
        <authorList>
            <person name="Barrero R.A."/>
            <person name="Guerrero F.D."/>
            <person name="Moolhuijzen P."/>
            <person name="Goolsby J.A."/>
            <person name="Tidwell J."/>
            <person name="Bellgard S.E."/>
            <person name="Bellgard M.I."/>
        </authorList>
    </citation>
    <scope>NUCLEOTIDE SEQUENCE</scope>
    <source>
        <tissue evidence="1">Shoot tissue taken approximately 20 cm above the soil surface</tissue>
    </source>
</reference>
<evidence type="ECO:0000313" key="1">
    <source>
        <dbReference type="EMBL" id="JAD43801.1"/>
    </source>
</evidence>
<accession>A0A0A8ZY90</accession>
<dbReference type="EMBL" id="GBRH01254094">
    <property type="protein sequence ID" value="JAD43801.1"/>
    <property type="molecule type" value="Transcribed_RNA"/>
</dbReference>